<dbReference type="SMART" id="SM00388">
    <property type="entry name" value="HisKA"/>
    <property type="match status" value="1"/>
</dbReference>
<dbReference type="InterPro" id="IPR004358">
    <property type="entry name" value="Sig_transdc_His_kin-like_C"/>
</dbReference>
<keyword evidence="6" id="KW-0808">Transferase</keyword>
<evidence type="ECO:0000256" key="1">
    <source>
        <dbReference type="ARBA" id="ARBA00000085"/>
    </source>
</evidence>
<dbReference type="Proteomes" id="UP000479043">
    <property type="component" value="Unassembled WGS sequence"/>
</dbReference>
<accession>A0A6L8LIZ9</accession>
<dbReference type="InterPro" id="IPR036097">
    <property type="entry name" value="HisK_dim/P_sf"/>
</dbReference>
<keyword evidence="5" id="KW-0597">Phosphoprotein</keyword>
<dbReference type="InterPro" id="IPR036890">
    <property type="entry name" value="HATPase_C_sf"/>
</dbReference>
<dbReference type="Pfam" id="PF02743">
    <property type="entry name" value="dCache_1"/>
    <property type="match status" value="1"/>
</dbReference>
<evidence type="ECO:0000256" key="12">
    <source>
        <dbReference type="ARBA" id="ARBA00023012"/>
    </source>
</evidence>
<reference evidence="17 18" key="1">
    <citation type="submission" date="2020-01" db="EMBL/GenBank/DDBJ databases">
        <authorList>
            <person name="Chen S."/>
        </authorList>
    </citation>
    <scope>NUCLEOTIDE SEQUENCE [LARGE SCALE GENOMIC DNA]</scope>
    <source>
        <strain evidence="17 18">GS-10</strain>
    </source>
</reference>
<sequence length="579" mass="62884">MRRLSYIVPVIAMLVIAISVFRGSYGYFRSGELARAEGRLSLYQSSVRAEFERFSHLSYVLSRDPFVIAAAAGGGTGTLNPRLKDFATRAGLDAIYQMDTKGLTIAASNYDEPNGFIGQNYAFRPYFAAAMSGEQARFYAIGATTGLPGYFIADPVRGAGGAVIGVIAIKIDLSGLEQSWRGSGEQVFLANEDGVVLLSSDPDWLYRALTPLSQDQRDRIVAARQFPDQALDPLDWQDLPGPRVRIAGAERLHLTAADLPHGWALHYFSSDDRAVARAWLVTTLVAMAAGLALIFYQIARARRVVAALARSEREEAELREANKRLAREIEDRRSAERRLKRTQDDLERASRLAALGQLAASVTHELGQPIAAMRNHLTAAEIGGRDAGGLTGKIGGLVDRMEGITRQLKFFARSESDAFDAVDLRDAMRASLALVEPNLAEINADLKVELPENPVMVRGNRLRIEQVMTNLLRNAVDSVDDSTDPQIWAQVGQTGGESWFEVRDNGHGLGQATLAELQEPFVTTRESGRGMGLGLAISAGIVKDHGAVMEARNGAGGGAVFRVTFPEDSPEDAPEDDTA</sequence>
<evidence type="ECO:0000256" key="8">
    <source>
        <dbReference type="ARBA" id="ARBA00022741"/>
    </source>
</evidence>
<keyword evidence="13 15" id="KW-0472">Membrane</keyword>
<dbReference type="InterPro" id="IPR017055">
    <property type="entry name" value="Sig_transdc_His_kinase_DctB"/>
</dbReference>
<feature type="domain" description="Histidine kinase" evidence="16">
    <location>
        <begin position="361"/>
        <end position="569"/>
    </location>
</feature>
<evidence type="ECO:0000256" key="5">
    <source>
        <dbReference type="ARBA" id="ARBA00022553"/>
    </source>
</evidence>
<dbReference type="CDD" id="cd12914">
    <property type="entry name" value="PDC1_DGC_like"/>
    <property type="match status" value="1"/>
</dbReference>
<comment type="subcellular location">
    <subcellularLocation>
        <location evidence="2">Cell membrane</location>
        <topology evidence="2">Multi-pass membrane protein</topology>
    </subcellularLocation>
</comment>
<evidence type="ECO:0000256" key="3">
    <source>
        <dbReference type="ARBA" id="ARBA00012438"/>
    </source>
</evidence>
<dbReference type="PROSITE" id="PS50109">
    <property type="entry name" value="HIS_KIN"/>
    <property type="match status" value="1"/>
</dbReference>
<dbReference type="InterPro" id="IPR003661">
    <property type="entry name" value="HisK_dim/P_dom"/>
</dbReference>
<comment type="caution">
    <text evidence="17">The sequence shown here is derived from an EMBL/GenBank/DDBJ whole genome shotgun (WGS) entry which is preliminary data.</text>
</comment>
<dbReference type="SMART" id="SM00387">
    <property type="entry name" value="HATPase_c"/>
    <property type="match status" value="1"/>
</dbReference>
<evidence type="ECO:0000256" key="13">
    <source>
        <dbReference type="ARBA" id="ARBA00023136"/>
    </source>
</evidence>
<dbReference type="SUPFAM" id="SSF47384">
    <property type="entry name" value="Homodimeric domain of signal transducing histidine kinase"/>
    <property type="match status" value="1"/>
</dbReference>
<dbReference type="GO" id="GO:0005886">
    <property type="term" value="C:plasma membrane"/>
    <property type="evidence" value="ECO:0007669"/>
    <property type="project" value="UniProtKB-SubCell"/>
</dbReference>
<evidence type="ECO:0000256" key="10">
    <source>
        <dbReference type="ARBA" id="ARBA00022840"/>
    </source>
</evidence>
<feature type="transmembrane region" description="Helical" evidence="15">
    <location>
        <begin position="278"/>
        <end position="299"/>
    </location>
</feature>
<evidence type="ECO:0000256" key="7">
    <source>
        <dbReference type="ARBA" id="ARBA00022692"/>
    </source>
</evidence>
<keyword evidence="12" id="KW-0902">Two-component regulatory system</keyword>
<dbReference type="SUPFAM" id="SSF103190">
    <property type="entry name" value="Sensory domain-like"/>
    <property type="match status" value="1"/>
</dbReference>
<dbReference type="InterPro" id="IPR005467">
    <property type="entry name" value="His_kinase_dom"/>
</dbReference>
<gene>
    <name evidence="17" type="ORF">GR167_11475</name>
</gene>
<keyword evidence="18" id="KW-1185">Reference proteome</keyword>
<evidence type="ECO:0000256" key="15">
    <source>
        <dbReference type="SAM" id="Phobius"/>
    </source>
</evidence>
<dbReference type="InterPro" id="IPR029151">
    <property type="entry name" value="Sensor-like_sf"/>
</dbReference>
<dbReference type="Pfam" id="PF02518">
    <property type="entry name" value="HATPase_c"/>
    <property type="match status" value="1"/>
</dbReference>
<dbReference type="EC" id="2.7.13.3" evidence="3"/>
<evidence type="ECO:0000313" key="18">
    <source>
        <dbReference type="Proteomes" id="UP000479043"/>
    </source>
</evidence>
<dbReference type="InterPro" id="IPR003594">
    <property type="entry name" value="HATPase_dom"/>
</dbReference>
<dbReference type="CDD" id="cd00082">
    <property type="entry name" value="HisKA"/>
    <property type="match status" value="1"/>
</dbReference>
<dbReference type="PIRSF" id="PIRSF036431">
    <property type="entry name" value="STHK_DctB"/>
    <property type="match status" value="1"/>
</dbReference>
<evidence type="ECO:0000256" key="2">
    <source>
        <dbReference type="ARBA" id="ARBA00004651"/>
    </source>
</evidence>
<dbReference type="Gene3D" id="6.10.250.3020">
    <property type="match status" value="1"/>
</dbReference>
<dbReference type="Gene3D" id="1.10.287.130">
    <property type="match status" value="1"/>
</dbReference>
<dbReference type="PANTHER" id="PTHR43065:SF46">
    <property type="entry name" value="C4-DICARBOXYLATE TRANSPORT SENSOR PROTEIN DCTB"/>
    <property type="match status" value="1"/>
</dbReference>
<dbReference type="GO" id="GO:0005524">
    <property type="term" value="F:ATP binding"/>
    <property type="evidence" value="ECO:0007669"/>
    <property type="project" value="UniProtKB-KW"/>
</dbReference>
<evidence type="ECO:0000256" key="9">
    <source>
        <dbReference type="ARBA" id="ARBA00022777"/>
    </source>
</evidence>
<proteinExistence type="predicted"/>
<keyword evidence="7 15" id="KW-0812">Transmembrane</keyword>
<evidence type="ECO:0000313" key="17">
    <source>
        <dbReference type="EMBL" id="MYM55924.1"/>
    </source>
</evidence>
<evidence type="ECO:0000256" key="11">
    <source>
        <dbReference type="ARBA" id="ARBA00022989"/>
    </source>
</evidence>
<dbReference type="SUPFAM" id="SSF55874">
    <property type="entry name" value="ATPase domain of HSP90 chaperone/DNA topoisomerase II/histidine kinase"/>
    <property type="match status" value="1"/>
</dbReference>
<protein>
    <recommendedName>
        <fullName evidence="3">histidine kinase</fullName>
        <ecNumber evidence="3">2.7.13.3</ecNumber>
    </recommendedName>
</protein>
<evidence type="ECO:0000256" key="6">
    <source>
        <dbReference type="ARBA" id="ARBA00022679"/>
    </source>
</evidence>
<dbReference type="EMBL" id="WWEN01000004">
    <property type="protein sequence ID" value="MYM55924.1"/>
    <property type="molecule type" value="Genomic_DNA"/>
</dbReference>
<keyword evidence="14" id="KW-0175">Coiled coil</keyword>
<dbReference type="Gene3D" id="3.30.565.10">
    <property type="entry name" value="Histidine kinase-like ATPase, C-terminal domain"/>
    <property type="match status" value="1"/>
</dbReference>
<evidence type="ECO:0000256" key="4">
    <source>
        <dbReference type="ARBA" id="ARBA00022475"/>
    </source>
</evidence>
<dbReference type="RefSeq" id="WP_160973640.1">
    <property type="nucleotide sequence ID" value="NZ_WWEN01000004.1"/>
</dbReference>
<dbReference type="AlphaFoldDB" id="A0A6L8LIZ9"/>
<dbReference type="Gene3D" id="3.30.450.20">
    <property type="entry name" value="PAS domain"/>
    <property type="match status" value="2"/>
</dbReference>
<keyword evidence="10" id="KW-0067">ATP-binding</keyword>
<keyword evidence="4" id="KW-1003">Cell membrane</keyword>
<dbReference type="GO" id="GO:0000155">
    <property type="term" value="F:phosphorelay sensor kinase activity"/>
    <property type="evidence" value="ECO:0007669"/>
    <property type="project" value="InterPro"/>
</dbReference>
<evidence type="ECO:0000256" key="14">
    <source>
        <dbReference type="SAM" id="Coils"/>
    </source>
</evidence>
<dbReference type="PRINTS" id="PR00344">
    <property type="entry name" value="BCTRLSENSOR"/>
</dbReference>
<feature type="transmembrane region" description="Helical" evidence="15">
    <location>
        <begin position="6"/>
        <end position="25"/>
    </location>
</feature>
<dbReference type="InterPro" id="IPR033479">
    <property type="entry name" value="dCache_1"/>
</dbReference>
<feature type="coiled-coil region" evidence="14">
    <location>
        <begin position="304"/>
        <end position="352"/>
    </location>
</feature>
<keyword evidence="8" id="KW-0547">Nucleotide-binding</keyword>
<comment type="catalytic activity">
    <reaction evidence="1">
        <text>ATP + protein L-histidine = ADP + protein N-phospho-L-histidine.</text>
        <dbReference type="EC" id="2.7.13.3"/>
    </reaction>
</comment>
<organism evidence="17 18">
    <name type="scientific">Thalassovita mangrovi</name>
    <dbReference type="NCBI Taxonomy" id="2692236"/>
    <lineage>
        <taxon>Bacteria</taxon>
        <taxon>Pseudomonadati</taxon>
        <taxon>Pseudomonadota</taxon>
        <taxon>Alphaproteobacteria</taxon>
        <taxon>Rhodobacterales</taxon>
        <taxon>Roseobacteraceae</taxon>
        <taxon>Thalassovita</taxon>
    </lineage>
</organism>
<dbReference type="PANTHER" id="PTHR43065">
    <property type="entry name" value="SENSOR HISTIDINE KINASE"/>
    <property type="match status" value="1"/>
</dbReference>
<evidence type="ECO:0000259" key="16">
    <source>
        <dbReference type="PROSITE" id="PS50109"/>
    </source>
</evidence>
<name>A0A6L8LIZ9_9RHOB</name>
<keyword evidence="11 15" id="KW-1133">Transmembrane helix</keyword>
<keyword evidence="9 17" id="KW-0418">Kinase</keyword>